<protein>
    <recommendedName>
        <fullName evidence="4">Prepilin-type N-terminal cleavage/methylation domain-containing protein</fullName>
    </recommendedName>
</protein>
<dbReference type="Proteomes" id="UP000229307">
    <property type="component" value="Unassembled WGS sequence"/>
</dbReference>
<keyword evidence="1" id="KW-0472">Membrane</keyword>
<evidence type="ECO:0000313" key="2">
    <source>
        <dbReference type="EMBL" id="PIZ15268.1"/>
    </source>
</evidence>
<name>A0A2M7S768_9BACT</name>
<reference evidence="3" key="1">
    <citation type="submission" date="2017-09" db="EMBL/GenBank/DDBJ databases">
        <title>Depth-based differentiation of microbial function through sediment-hosted aquifers and enrichment of novel symbionts in the deep terrestrial subsurface.</title>
        <authorList>
            <person name="Probst A.J."/>
            <person name="Ladd B."/>
            <person name="Jarett J.K."/>
            <person name="Geller-Mcgrath D.E."/>
            <person name="Sieber C.M.K."/>
            <person name="Emerson J.B."/>
            <person name="Anantharaman K."/>
            <person name="Thomas B.C."/>
            <person name="Malmstrom R."/>
            <person name="Stieglmeier M."/>
            <person name="Klingl A."/>
            <person name="Woyke T."/>
            <person name="Ryan C.M."/>
            <person name="Banfield J.F."/>
        </authorList>
    </citation>
    <scope>NUCLEOTIDE SEQUENCE [LARGE SCALE GENOMIC DNA]</scope>
</reference>
<dbReference type="InterPro" id="IPR045584">
    <property type="entry name" value="Pilin-like"/>
</dbReference>
<gene>
    <name evidence="2" type="ORF">COY52_10135</name>
</gene>
<dbReference type="SUPFAM" id="SSF54523">
    <property type="entry name" value="Pili subunits"/>
    <property type="match status" value="1"/>
</dbReference>
<evidence type="ECO:0008006" key="4">
    <source>
        <dbReference type="Google" id="ProtNLM"/>
    </source>
</evidence>
<evidence type="ECO:0000313" key="3">
    <source>
        <dbReference type="Proteomes" id="UP000229307"/>
    </source>
</evidence>
<comment type="caution">
    <text evidence="2">The sequence shown here is derived from an EMBL/GenBank/DDBJ whole genome shotgun (WGS) entry which is preliminary data.</text>
</comment>
<dbReference type="Pfam" id="PF07963">
    <property type="entry name" value="N_methyl"/>
    <property type="match status" value="1"/>
</dbReference>
<dbReference type="PROSITE" id="PS00409">
    <property type="entry name" value="PROKAR_NTER_METHYL"/>
    <property type="match status" value="1"/>
</dbReference>
<evidence type="ECO:0000256" key="1">
    <source>
        <dbReference type="SAM" id="Phobius"/>
    </source>
</evidence>
<accession>A0A2M7S768</accession>
<keyword evidence="1" id="KW-0812">Transmembrane</keyword>
<keyword evidence="1" id="KW-1133">Transmembrane helix</keyword>
<sequence>MAEAGCYKYVLEKVVQRHNNARYDSHIYYTAGDKSLTRKAAMSDQKGMSLLEMMIVFAVLSIILVGAYTFINFSYRQYSWIDTQSKVNQDLRAVIQEMTIDIKEAKAVLYASPNTLVMSLPNMDTYGSIPIYWCDTITYFVDTGVNPAKLKMRLVKGTGSRRRGWGDKVSGNDTNSLWTLCTYIDNHSSEDPRPIFSYNSETTSLITECTVTLRIRRHASFGKFQKGIISTSVRLRNKRN</sequence>
<proteinExistence type="predicted"/>
<feature type="transmembrane region" description="Helical" evidence="1">
    <location>
        <begin position="48"/>
        <end position="71"/>
    </location>
</feature>
<dbReference type="InterPro" id="IPR012902">
    <property type="entry name" value="N_methyl_site"/>
</dbReference>
<dbReference type="EMBL" id="PFMR01000273">
    <property type="protein sequence ID" value="PIZ15268.1"/>
    <property type="molecule type" value="Genomic_DNA"/>
</dbReference>
<dbReference type="NCBIfam" id="TIGR02532">
    <property type="entry name" value="IV_pilin_GFxxxE"/>
    <property type="match status" value="1"/>
</dbReference>
<dbReference type="AlphaFoldDB" id="A0A2M7S768"/>
<organism evidence="2 3">
    <name type="scientific">Candidatus Desantisbacteria bacterium CG_4_10_14_0_8_um_filter_48_22</name>
    <dbReference type="NCBI Taxonomy" id="1974543"/>
    <lineage>
        <taxon>Bacteria</taxon>
        <taxon>Candidatus Desantisiibacteriota</taxon>
    </lineage>
</organism>